<dbReference type="EMBL" id="CAKASE010000023">
    <property type="protein sequence ID" value="CAG9557950.1"/>
    <property type="molecule type" value="Genomic_DNA"/>
</dbReference>
<dbReference type="GO" id="GO:0003824">
    <property type="term" value="F:catalytic activity"/>
    <property type="evidence" value="ECO:0007669"/>
    <property type="project" value="InterPro"/>
</dbReference>
<reference evidence="2" key="1">
    <citation type="submission" date="2021-09" db="EMBL/GenBank/DDBJ databases">
        <authorList>
            <person name="Martin H S."/>
        </authorList>
    </citation>
    <scope>NUCLEOTIDE SEQUENCE</scope>
</reference>
<dbReference type="SUPFAM" id="SSF56219">
    <property type="entry name" value="DNase I-like"/>
    <property type="match status" value="1"/>
</dbReference>
<dbReference type="AlphaFoldDB" id="A0A8J2MIR8"/>
<dbReference type="InterPro" id="IPR005135">
    <property type="entry name" value="Endo/exonuclease/phosphatase"/>
</dbReference>
<comment type="caution">
    <text evidence="2">The sequence shown here is derived from an EMBL/GenBank/DDBJ whole genome shotgun (WGS) entry which is preliminary data.</text>
</comment>
<keyword evidence="3" id="KW-1185">Reference proteome</keyword>
<name>A0A8J2MIR8_9NEOP</name>
<gene>
    <name evidence="2" type="ORF">DCHRY22_LOCUS199</name>
</gene>
<evidence type="ECO:0000313" key="3">
    <source>
        <dbReference type="Proteomes" id="UP000789524"/>
    </source>
</evidence>
<evidence type="ECO:0000259" key="1">
    <source>
        <dbReference type="Pfam" id="PF03372"/>
    </source>
</evidence>
<dbReference type="Gene3D" id="3.60.10.10">
    <property type="entry name" value="Endonuclease/exonuclease/phosphatase"/>
    <property type="match status" value="1"/>
</dbReference>
<dbReference type="PANTHER" id="PTHR46670:SF3">
    <property type="entry name" value="ENDONUCLEASE_EXONUCLEASE_PHOSPHATASE DOMAIN-CONTAINING PROTEIN"/>
    <property type="match status" value="1"/>
</dbReference>
<accession>A0A8J2MIR8</accession>
<dbReference type="InterPro" id="IPR036691">
    <property type="entry name" value="Endo/exonu/phosph_ase_sf"/>
</dbReference>
<evidence type="ECO:0000313" key="2">
    <source>
        <dbReference type="EMBL" id="CAG9557950.1"/>
    </source>
</evidence>
<proteinExistence type="predicted"/>
<feature type="domain" description="Endonuclease/exonuclease/phosphatase" evidence="1">
    <location>
        <begin position="23"/>
        <end position="209"/>
    </location>
</feature>
<dbReference type="Pfam" id="PF03372">
    <property type="entry name" value="Exo_endo_phos"/>
    <property type="match status" value="1"/>
</dbReference>
<organism evidence="2 3">
    <name type="scientific">Danaus chrysippus</name>
    <name type="common">African queen</name>
    <dbReference type="NCBI Taxonomy" id="151541"/>
    <lineage>
        <taxon>Eukaryota</taxon>
        <taxon>Metazoa</taxon>
        <taxon>Ecdysozoa</taxon>
        <taxon>Arthropoda</taxon>
        <taxon>Hexapoda</taxon>
        <taxon>Insecta</taxon>
        <taxon>Pterygota</taxon>
        <taxon>Neoptera</taxon>
        <taxon>Endopterygota</taxon>
        <taxon>Lepidoptera</taxon>
        <taxon>Glossata</taxon>
        <taxon>Ditrysia</taxon>
        <taxon>Papilionoidea</taxon>
        <taxon>Nymphalidae</taxon>
        <taxon>Danainae</taxon>
        <taxon>Danaini</taxon>
        <taxon>Danaina</taxon>
        <taxon>Danaus</taxon>
        <taxon>Anosia</taxon>
    </lineage>
</organism>
<sequence length="337" mass="38442">MISIKNLKLGLFNPGSLGSHHDEFIVLMERHDADVVAINETWLRSGEDGRAPVVAGYRLRHIPRPVEIRSRGGGVGFYIKRGISVRTLMHPISPPVEQMWIATKINGKTIIIGTAYRPPWGNVTTFFDALTETIGSLPYHDHLYVLGDFNINCIDTRDIHRQVLDQFLSTHDLRQYVTEPTHFTANSESLIDLICSNTLVNQIRIDHVAEFGGHAFISCEVNIKRYKISPKTILNRPLKDINPEHLNETLNLMNWESVTDIEEINDMVAVFNSNLLWVFDLLAPSKLICSRENQRPWITYNIKLLMSRRDAAHVRAKGSTSETSISYYKDLKLQARE</sequence>
<protein>
    <submittedName>
        <fullName evidence="2">(African queen) hypothetical protein</fullName>
    </submittedName>
</protein>
<dbReference type="Proteomes" id="UP000789524">
    <property type="component" value="Unassembled WGS sequence"/>
</dbReference>
<dbReference type="OrthoDB" id="416454at2759"/>
<dbReference type="PANTHER" id="PTHR46670">
    <property type="entry name" value="ENDO/EXONUCLEASE/PHOSPHATASE DOMAIN-CONTAINING PROTEIN"/>
    <property type="match status" value="1"/>
</dbReference>